<dbReference type="GeneID" id="78086805"/>
<dbReference type="HOGENOM" id="CLU_087284_0_0_7"/>
<comment type="caution">
    <text evidence="3">The sequence shown here is derived from an EMBL/GenBank/DDBJ whole genome shotgun (WGS) entry which is preliminary data.</text>
</comment>
<evidence type="ECO:0000313" key="3">
    <source>
        <dbReference type="EMBL" id="EFV45798.1"/>
    </source>
</evidence>
<sequence length="185" mass="19676">MENAYAVSRFLLSGSGGQGVITMAILLAEAAVKYEGLVAVQSQSYGPEARGGATRSDVILSHKAIYYPKVEQPNILVALTDAACVKYLPLIRPGGLCIYDTELVHPGRKVEAQFKGLPLWGAVRERLGSAVSYNVAVLGALVTLTGAVRIGSIEMVLAERFPAAHHEGNLRALHLGVELAEPLLD</sequence>
<dbReference type="PANTHER" id="PTHR42730">
    <property type="entry name" value="2-OXOGLUTARATE SYNTHASE SUBUNIT KORC"/>
    <property type="match status" value="1"/>
</dbReference>
<protein>
    <recommendedName>
        <fullName evidence="2">Pyruvate/ketoisovalerate oxidoreductase catalytic domain-containing protein</fullName>
    </recommendedName>
</protein>
<evidence type="ECO:0000259" key="2">
    <source>
        <dbReference type="Pfam" id="PF01558"/>
    </source>
</evidence>
<accession>E5Y2K8</accession>
<gene>
    <name evidence="3" type="ORF">HMPREF0179_00419</name>
</gene>
<keyword evidence="1" id="KW-0560">Oxidoreductase</keyword>
<dbReference type="EMBL" id="ADCP02000002">
    <property type="protein sequence ID" value="EFV45798.1"/>
    <property type="molecule type" value="Genomic_DNA"/>
</dbReference>
<evidence type="ECO:0000256" key="1">
    <source>
        <dbReference type="ARBA" id="ARBA00023002"/>
    </source>
</evidence>
<evidence type="ECO:0000313" key="4">
    <source>
        <dbReference type="Proteomes" id="UP000006034"/>
    </source>
</evidence>
<dbReference type="InterPro" id="IPR002869">
    <property type="entry name" value="Pyrv_flavodox_OxRed_cen"/>
</dbReference>
<dbReference type="Pfam" id="PF01558">
    <property type="entry name" value="POR"/>
    <property type="match status" value="1"/>
</dbReference>
<dbReference type="Proteomes" id="UP000006034">
    <property type="component" value="Unassembled WGS sequence"/>
</dbReference>
<name>E5Y2K8_BILW3</name>
<dbReference type="OrthoDB" id="9789125at2"/>
<reference evidence="3 4" key="2">
    <citation type="submission" date="2013-04" db="EMBL/GenBank/DDBJ databases">
        <title>The Genome Sequence of Bilophila wadsworthia 3_1_6.</title>
        <authorList>
            <consortium name="The Broad Institute Genomics Platform"/>
            <person name="Earl A."/>
            <person name="Ward D."/>
            <person name="Feldgarden M."/>
            <person name="Gevers D."/>
            <person name="Sibley C."/>
            <person name="Strauss J."/>
            <person name="Allen-Vercoe E."/>
            <person name="Walker B."/>
            <person name="Young S."/>
            <person name="Zeng Q."/>
            <person name="Gargeya S."/>
            <person name="Fitzgerald M."/>
            <person name="Haas B."/>
            <person name="Abouelleil A."/>
            <person name="Allen A.W."/>
            <person name="Alvarado L."/>
            <person name="Arachchi H.M."/>
            <person name="Berlin A.M."/>
            <person name="Chapman S.B."/>
            <person name="Gainer-Dewar J."/>
            <person name="Goldberg J."/>
            <person name="Griggs A."/>
            <person name="Gujja S."/>
            <person name="Hansen M."/>
            <person name="Howarth C."/>
            <person name="Imamovic A."/>
            <person name="Ireland A."/>
            <person name="Larimer J."/>
            <person name="McCowan C."/>
            <person name="Murphy C."/>
            <person name="Pearson M."/>
            <person name="Poon T.W."/>
            <person name="Priest M."/>
            <person name="Roberts A."/>
            <person name="Saif S."/>
            <person name="Shea T."/>
            <person name="Sisk P."/>
            <person name="Sykes S."/>
            <person name="Wortman J."/>
            <person name="Nusbaum C."/>
            <person name="Birren B."/>
        </authorList>
    </citation>
    <scope>NUCLEOTIDE SEQUENCE [LARGE SCALE GENOMIC DNA]</scope>
    <source>
        <strain evidence="3 4">3_1_6</strain>
    </source>
</reference>
<reference evidence="3 4" key="1">
    <citation type="submission" date="2010-10" db="EMBL/GenBank/DDBJ databases">
        <authorList>
            <consortium name="The Broad Institute Genome Sequencing Platform"/>
            <person name="Ward D."/>
            <person name="Earl A."/>
            <person name="Feldgarden M."/>
            <person name="Young S.K."/>
            <person name="Gargeya S."/>
            <person name="Zeng Q."/>
            <person name="Alvarado L."/>
            <person name="Berlin A."/>
            <person name="Bochicchio J."/>
            <person name="Chapman S.B."/>
            <person name="Chen Z."/>
            <person name="Freedman E."/>
            <person name="Gellesch M."/>
            <person name="Goldberg J."/>
            <person name="Griggs A."/>
            <person name="Gujja S."/>
            <person name="Heilman E."/>
            <person name="Heiman D."/>
            <person name="Howarth C."/>
            <person name="Mehta T."/>
            <person name="Neiman D."/>
            <person name="Pearson M."/>
            <person name="Roberts A."/>
            <person name="Saif S."/>
            <person name="Shea T."/>
            <person name="Shenoy N."/>
            <person name="Sisk P."/>
            <person name="Stolte C."/>
            <person name="Sykes S."/>
            <person name="White J."/>
            <person name="Yandava C."/>
            <person name="Allen-Vercoe E."/>
            <person name="Sibley C."/>
            <person name="Ambrose C.E."/>
            <person name="Strauss J."/>
            <person name="Daigneault M."/>
            <person name="Haas B."/>
            <person name="Nusbaum C."/>
            <person name="Birren B."/>
        </authorList>
    </citation>
    <scope>NUCLEOTIDE SEQUENCE [LARGE SCALE GENOMIC DNA]</scope>
    <source>
        <strain evidence="3 4">3_1_6</strain>
    </source>
</reference>
<feature type="domain" description="Pyruvate/ketoisovalerate oxidoreductase catalytic" evidence="2">
    <location>
        <begin position="16"/>
        <end position="178"/>
    </location>
</feature>
<dbReference type="Gene3D" id="3.40.920.10">
    <property type="entry name" value="Pyruvate-ferredoxin oxidoreductase, PFOR, domain III"/>
    <property type="match status" value="1"/>
</dbReference>
<dbReference type="GO" id="GO:0016903">
    <property type="term" value="F:oxidoreductase activity, acting on the aldehyde or oxo group of donors"/>
    <property type="evidence" value="ECO:0007669"/>
    <property type="project" value="InterPro"/>
</dbReference>
<dbReference type="STRING" id="563192.HMPREF0179_00419"/>
<keyword evidence="4" id="KW-1185">Reference proteome</keyword>
<dbReference type="RefSeq" id="WP_005024601.1">
    <property type="nucleotide sequence ID" value="NZ_KE150239.1"/>
</dbReference>
<dbReference type="AlphaFoldDB" id="E5Y2K8"/>
<proteinExistence type="predicted"/>
<dbReference type="PANTHER" id="PTHR42730:SF1">
    <property type="entry name" value="2-OXOGLUTARATE SYNTHASE SUBUNIT KORC"/>
    <property type="match status" value="1"/>
</dbReference>
<organism evidence="3 4">
    <name type="scientific">Bilophila wadsworthia (strain 3_1_6)</name>
    <dbReference type="NCBI Taxonomy" id="563192"/>
    <lineage>
        <taxon>Bacteria</taxon>
        <taxon>Pseudomonadati</taxon>
        <taxon>Thermodesulfobacteriota</taxon>
        <taxon>Desulfovibrionia</taxon>
        <taxon>Desulfovibrionales</taxon>
        <taxon>Desulfovibrionaceae</taxon>
        <taxon>Bilophila</taxon>
    </lineage>
</organism>
<dbReference type="InterPro" id="IPR052554">
    <property type="entry name" value="2-oxoglutarate_synth_KorC"/>
</dbReference>
<dbReference type="SUPFAM" id="SSF53323">
    <property type="entry name" value="Pyruvate-ferredoxin oxidoreductase, PFOR, domain III"/>
    <property type="match status" value="1"/>
</dbReference>
<dbReference type="InterPro" id="IPR019752">
    <property type="entry name" value="Pyrv/ketoisovalerate_OxRed_cat"/>
</dbReference>
<dbReference type="eggNOG" id="COG1014">
    <property type="taxonomic scope" value="Bacteria"/>
</dbReference>